<proteinExistence type="inferred from homology"/>
<dbReference type="AlphaFoldDB" id="A0A5J5DJQ8"/>
<comment type="caution">
    <text evidence="9">The sequence shown here is derived from an EMBL/GenBank/DDBJ whole genome shotgun (WGS) entry which is preliminary data.</text>
</comment>
<dbReference type="SUPFAM" id="SSF81415">
    <property type="entry name" value="Mitochondrial cytochrome c oxidase subunit VIc"/>
    <property type="match status" value="1"/>
</dbReference>
<sequence length="200" mass="22544">MSALGQDREGLLVEQQRHLLGAEIPFLEDKELQLPRRAAELLAVSVKVVSPTWEYSYKPVYLRRTNMLARLTYEALHDLQNGGFWSLEAAEVIRHVFGKACDEGAAGKASEVPPAHCVRSVLRGCYRLQGESEPRPRGYSHKSDVIQHEHDFIDGVSTNYGVTEPRKQAYADFYKQYDAVKEFTAMKEAGVFESVRPSGE</sequence>
<evidence type="ECO:0000313" key="9">
    <source>
        <dbReference type="EMBL" id="KAA8593615.1"/>
    </source>
</evidence>
<dbReference type="Gene3D" id="4.10.93.10">
    <property type="entry name" value="Mitochondrial cytochrome c oxidase subunit VIc/VIIs"/>
    <property type="match status" value="1"/>
</dbReference>
<protein>
    <submittedName>
        <fullName evidence="9">Uncharacterized protein</fullName>
    </submittedName>
</protein>
<evidence type="ECO:0000256" key="4">
    <source>
        <dbReference type="ARBA" id="ARBA00022692"/>
    </source>
</evidence>
<comment type="subcellular location">
    <subcellularLocation>
        <location evidence="1">Mitochondrion inner membrane</location>
        <topology evidence="1">Single-pass membrane protein</topology>
    </subcellularLocation>
</comment>
<keyword evidence="10" id="KW-1185">Reference proteome</keyword>
<dbReference type="PANTHER" id="PTHR48416">
    <property type="entry name" value="CYTOCHROME C OXIDASE SUBUNIT 6C"/>
    <property type="match status" value="1"/>
</dbReference>
<evidence type="ECO:0000256" key="6">
    <source>
        <dbReference type="ARBA" id="ARBA00022989"/>
    </source>
</evidence>
<comment type="pathway">
    <text evidence="2">Energy metabolism; oxidative phosphorylation.</text>
</comment>
<dbReference type="InterPro" id="IPR051389">
    <property type="entry name" value="Cytochrome_c_oxidase_VIc"/>
</dbReference>
<keyword evidence="8" id="KW-0472">Membrane</keyword>
<dbReference type="Pfam" id="PF02937">
    <property type="entry name" value="COX6C"/>
    <property type="match status" value="1"/>
</dbReference>
<evidence type="ECO:0000313" key="10">
    <source>
        <dbReference type="Proteomes" id="UP000327493"/>
    </source>
</evidence>
<evidence type="ECO:0000256" key="8">
    <source>
        <dbReference type="ARBA" id="ARBA00023136"/>
    </source>
</evidence>
<dbReference type="InterPro" id="IPR037169">
    <property type="entry name" value="Cytochrome_c_oxidase_VIc_sf"/>
</dbReference>
<dbReference type="InterPro" id="IPR034884">
    <property type="entry name" value="Cytochrome_c_oxidase_VIc/VIIs"/>
</dbReference>
<keyword evidence="6" id="KW-1133">Transmembrane helix</keyword>
<dbReference type="EMBL" id="VOFY01000004">
    <property type="protein sequence ID" value="KAA8593615.1"/>
    <property type="molecule type" value="Genomic_DNA"/>
</dbReference>
<comment type="similarity">
    <text evidence="3">Belongs to the cytochrome c oxidase subunit 6c family.</text>
</comment>
<reference evidence="9 10" key="1">
    <citation type="submission" date="2019-08" db="EMBL/GenBank/DDBJ databases">
        <title>A chromosome-level genome assembly, high-density linkage maps, and genome scans reveal the genomic architecture of hybrid incompatibilities underlying speciation via character displacement in darters (Percidae: Etheostominae).</title>
        <authorList>
            <person name="Moran R.L."/>
            <person name="Catchen J.M."/>
            <person name="Fuller R.C."/>
        </authorList>
    </citation>
    <scope>NUCLEOTIDE SEQUENCE [LARGE SCALE GENOMIC DNA]</scope>
    <source>
        <strain evidence="9">EspeVRDwgs_2016</strain>
        <tissue evidence="9">Muscle</tissue>
    </source>
</reference>
<name>A0A5J5DJQ8_9PERO</name>
<dbReference type="Proteomes" id="UP000327493">
    <property type="component" value="Chromosome 4"/>
</dbReference>
<evidence type="ECO:0000256" key="5">
    <source>
        <dbReference type="ARBA" id="ARBA00022792"/>
    </source>
</evidence>
<dbReference type="PANTHER" id="PTHR48416:SF1">
    <property type="entry name" value="CYTOCHROME C OXIDASE SUBUNIT 6C"/>
    <property type="match status" value="1"/>
</dbReference>
<evidence type="ECO:0000256" key="3">
    <source>
        <dbReference type="ARBA" id="ARBA00007204"/>
    </source>
</evidence>
<keyword evidence="7" id="KW-0496">Mitochondrion</keyword>
<organism evidence="9 10">
    <name type="scientific">Etheostoma spectabile</name>
    <name type="common">orangethroat darter</name>
    <dbReference type="NCBI Taxonomy" id="54343"/>
    <lineage>
        <taxon>Eukaryota</taxon>
        <taxon>Metazoa</taxon>
        <taxon>Chordata</taxon>
        <taxon>Craniata</taxon>
        <taxon>Vertebrata</taxon>
        <taxon>Euteleostomi</taxon>
        <taxon>Actinopterygii</taxon>
        <taxon>Neopterygii</taxon>
        <taxon>Teleostei</taxon>
        <taxon>Neoteleostei</taxon>
        <taxon>Acanthomorphata</taxon>
        <taxon>Eupercaria</taxon>
        <taxon>Perciformes</taxon>
        <taxon>Percoidei</taxon>
        <taxon>Percidae</taxon>
        <taxon>Etheostomatinae</taxon>
        <taxon>Etheostoma</taxon>
    </lineage>
</organism>
<evidence type="ECO:0000256" key="7">
    <source>
        <dbReference type="ARBA" id="ARBA00023128"/>
    </source>
</evidence>
<accession>A0A5J5DJQ8</accession>
<gene>
    <name evidence="9" type="ORF">FQN60_009731</name>
</gene>
<keyword evidence="4" id="KW-0812">Transmembrane</keyword>
<evidence type="ECO:0000256" key="1">
    <source>
        <dbReference type="ARBA" id="ARBA00004434"/>
    </source>
</evidence>
<keyword evidence="5" id="KW-0999">Mitochondrion inner membrane</keyword>
<dbReference type="GO" id="GO:0005743">
    <property type="term" value="C:mitochondrial inner membrane"/>
    <property type="evidence" value="ECO:0007669"/>
    <property type="project" value="UniProtKB-SubCell"/>
</dbReference>
<evidence type="ECO:0000256" key="2">
    <source>
        <dbReference type="ARBA" id="ARBA00004673"/>
    </source>
</evidence>